<evidence type="ECO:0000313" key="1">
    <source>
        <dbReference type="EMBL" id="CAG8832882.1"/>
    </source>
</evidence>
<dbReference type="EMBL" id="CAJVQC010105021">
    <property type="protein sequence ID" value="CAG8832882.1"/>
    <property type="molecule type" value="Genomic_DNA"/>
</dbReference>
<gene>
    <name evidence="1" type="ORF">RPERSI_LOCUS28623</name>
</gene>
<name>A0ACA9S9U3_9GLOM</name>
<organism evidence="1 2">
    <name type="scientific">Racocetra persica</name>
    <dbReference type="NCBI Taxonomy" id="160502"/>
    <lineage>
        <taxon>Eukaryota</taxon>
        <taxon>Fungi</taxon>
        <taxon>Fungi incertae sedis</taxon>
        <taxon>Mucoromycota</taxon>
        <taxon>Glomeromycotina</taxon>
        <taxon>Glomeromycetes</taxon>
        <taxon>Diversisporales</taxon>
        <taxon>Gigasporaceae</taxon>
        <taxon>Racocetra</taxon>
    </lineage>
</organism>
<comment type="caution">
    <text evidence="1">The sequence shown here is derived from an EMBL/GenBank/DDBJ whole genome shotgun (WGS) entry which is preliminary data.</text>
</comment>
<reference evidence="1" key="1">
    <citation type="submission" date="2021-06" db="EMBL/GenBank/DDBJ databases">
        <authorList>
            <person name="Kallberg Y."/>
            <person name="Tangrot J."/>
            <person name="Rosling A."/>
        </authorList>
    </citation>
    <scope>NUCLEOTIDE SEQUENCE</scope>
    <source>
        <strain evidence="1">MA461A</strain>
    </source>
</reference>
<keyword evidence="2" id="KW-1185">Reference proteome</keyword>
<evidence type="ECO:0000313" key="2">
    <source>
        <dbReference type="Proteomes" id="UP000789920"/>
    </source>
</evidence>
<sequence length="140" mass="15848">MPKVSKQKLKTRKAAQASVDARKDAQRKKQINDINQALLQMNNDELQLIYQNIALNFLNSSLYKAGQDSSSLIQYNKELQKNVDQLERLNAKKDHTISYLSGTLSQYICKQKQHISKVRAAARKPLPVDPQSLKASILAL</sequence>
<dbReference type="Proteomes" id="UP000789920">
    <property type="component" value="Unassembled WGS sequence"/>
</dbReference>
<feature type="non-terminal residue" evidence="1">
    <location>
        <position position="140"/>
    </location>
</feature>
<protein>
    <submittedName>
        <fullName evidence="1">14438_t:CDS:1</fullName>
    </submittedName>
</protein>
<proteinExistence type="predicted"/>
<accession>A0ACA9S9U3</accession>